<dbReference type="InterPro" id="IPR036465">
    <property type="entry name" value="vWFA_dom_sf"/>
</dbReference>
<proteinExistence type="predicted"/>
<evidence type="ECO:0000259" key="1">
    <source>
        <dbReference type="PROSITE" id="PS50234"/>
    </source>
</evidence>
<accession>A0A917KA03</accession>
<dbReference type="EMBL" id="BAAAHC010000010">
    <property type="protein sequence ID" value="GAA0524237.1"/>
    <property type="molecule type" value="Genomic_DNA"/>
</dbReference>
<reference evidence="3" key="3">
    <citation type="submission" date="2020-09" db="EMBL/GenBank/DDBJ databases">
        <authorList>
            <person name="Sun Q."/>
            <person name="Zhou Y."/>
        </authorList>
    </citation>
    <scope>NUCLEOTIDE SEQUENCE</scope>
    <source>
        <strain evidence="3">CGMCC 4.7206</strain>
    </source>
</reference>
<dbReference type="Gene3D" id="3.40.50.410">
    <property type="entry name" value="von Willebrand factor, type A domain"/>
    <property type="match status" value="1"/>
</dbReference>
<dbReference type="InterPro" id="IPR002035">
    <property type="entry name" value="VWF_A"/>
</dbReference>
<dbReference type="RefSeq" id="WP_188990892.1">
    <property type="nucleotide sequence ID" value="NZ_BAAAHC010000010.1"/>
</dbReference>
<reference evidence="3 4" key="1">
    <citation type="journal article" date="2014" name="Int. J. Syst. Evol. Microbiol.">
        <title>Complete genome sequence of Corynebacterium casei LMG S-19264T (=DSM 44701T), isolated from a smear-ripened cheese.</title>
        <authorList>
            <consortium name="US DOE Joint Genome Institute (JGI-PGF)"/>
            <person name="Walter F."/>
            <person name="Albersmeier A."/>
            <person name="Kalinowski J."/>
            <person name="Ruckert C."/>
        </authorList>
    </citation>
    <scope>NUCLEOTIDE SEQUENCE [LARGE SCALE GENOMIC DNA]</scope>
    <source>
        <strain evidence="3 4">CGMCC 4.7206</strain>
    </source>
</reference>
<name>A0A917KA03_9PSEU</name>
<gene>
    <name evidence="2" type="ORF">GCM10009545_28130</name>
    <name evidence="3" type="ORF">GCM10011581_44810</name>
</gene>
<dbReference type="EMBL" id="BMMT01000020">
    <property type="protein sequence ID" value="GGJ02786.1"/>
    <property type="molecule type" value="Genomic_DNA"/>
</dbReference>
<evidence type="ECO:0000313" key="5">
    <source>
        <dbReference type="Proteomes" id="UP001500220"/>
    </source>
</evidence>
<evidence type="ECO:0000313" key="2">
    <source>
        <dbReference type="EMBL" id="GAA0524237.1"/>
    </source>
</evidence>
<dbReference type="AlphaFoldDB" id="A0A917KA03"/>
<dbReference type="SMART" id="SM00327">
    <property type="entry name" value="VWA"/>
    <property type="match status" value="1"/>
</dbReference>
<dbReference type="Pfam" id="PF13519">
    <property type="entry name" value="VWA_2"/>
    <property type="match status" value="1"/>
</dbReference>
<comment type="caution">
    <text evidence="3">The sequence shown here is derived from an EMBL/GenBank/DDBJ whole genome shotgun (WGS) entry which is preliminary data.</text>
</comment>
<reference evidence="2" key="4">
    <citation type="submission" date="2023-12" db="EMBL/GenBank/DDBJ databases">
        <authorList>
            <person name="Sun Q."/>
            <person name="Inoue M."/>
        </authorList>
    </citation>
    <scope>NUCLEOTIDE SEQUENCE</scope>
    <source>
        <strain evidence="2">JCM 10664</strain>
    </source>
</reference>
<sequence length="208" mass="21694">MSSWTRRRFDGVGLTQSPPGPHLAALQARYGGHVLLCIDVSYSMSGDLLRRAIAGGEKFLAEATAAHYAAGLVLWAEEVRQFVPPEAGTETALSVLRKAAAGGGTRLSPALERGIEVLANRSGDRVMCIFSDGELADHREARELARKACALGIRIIVRGLGRAAATSLADLACPGVADAEQRIDDATGVTSGIASMAAGLSLRGKPSD</sequence>
<evidence type="ECO:0000313" key="3">
    <source>
        <dbReference type="EMBL" id="GGJ02786.1"/>
    </source>
</evidence>
<dbReference type="SUPFAM" id="SSF53300">
    <property type="entry name" value="vWA-like"/>
    <property type="match status" value="1"/>
</dbReference>
<evidence type="ECO:0000313" key="4">
    <source>
        <dbReference type="Proteomes" id="UP000597989"/>
    </source>
</evidence>
<dbReference type="CDD" id="cd00198">
    <property type="entry name" value="vWFA"/>
    <property type="match status" value="1"/>
</dbReference>
<dbReference type="PROSITE" id="PS50234">
    <property type="entry name" value="VWFA"/>
    <property type="match status" value="1"/>
</dbReference>
<dbReference type="Proteomes" id="UP000597989">
    <property type="component" value="Unassembled WGS sequence"/>
</dbReference>
<dbReference type="Proteomes" id="UP001500220">
    <property type="component" value="Unassembled WGS sequence"/>
</dbReference>
<feature type="domain" description="VWFA" evidence="1">
    <location>
        <begin position="33"/>
        <end position="200"/>
    </location>
</feature>
<reference evidence="2 5" key="2">
    <citation type="journal article" date="2019" name="Int. J. Syst. Evol. Microbiol.">
        <title>The Global Catalogue of Microorganisms (GCM) 10K type strain sequencing project: providing services to taxonomists for standard genome sequencing and annotation.</title>
        <authorList>
            <consortium name="The Broad Institute Genomics Platform"/>
            <consortium name="The Broad Institute Genome Sequencing Center for Infectious Disease"/>
            <person name="Wu L."/>
            <person name="Ma J."/>
        </authorList>
    </citation>
    <scope>NUCLEOTIDE SEQUENCE [LARGE SCALE GENOMIC DNA]</scope>
    <source>
        <strain evidence="2 5">JCM 10664</strain>
    </source>
</reference>
<keyword evidence="5" id="KW-1185">Reference proteome</keyword>
<protein>
    <recommendedName>
        <fullName evidence="1">VWFA domain-containing protein</fullName>
    </recommendedName>
</protein>
<organism evidence="3 4">
    <name type="scientific">Saccharopolyspora thermophila</name>
    <dbReference type="NCBI Taxonomy" id="89367"/>
    <lineage>
        <taxon>Bacteria</taxon>
        <taxon>Bacillati</taxon>
        <taxon>Actinomycetota</taxon>
        <taxon>Actinomycetes</taxon>
        <taxon>Pseudonocardiales</taxon>
        <taxon>Pseudonocardiaceae</taxon>
        <taxon>Saccharopolyspora</taxon>
    </lineage>
</organism>